<evidence type="ECO:0000313" key="1">
    <source>
        <dbReference type="EMBL" id="GAA5095303.1"/>
    </source>
</evidence>
<protein>
    <recommendedName>
        <fullName evidence="3">DUF1330 domain-containing protein</fullName>
    </recommendedName>
</protein>
<sequence length="90" mass="9849">MLPAWAHPGTEEALVAYEDGVLALLPDQGIELELRAIGDGAQGRPLETQVYRIPNQAALDAYLADPRRTANAAERDRVIARTELFPVALR</sequence>
<reference evidence="2" key="1">
    <citation type="journal article" date="2019" name="Int. J. Syst. Evol. Microbiol.">
        <title>The Global Catalogue of Microorganisms (GCM) 10K type strain sequencing project: providing services to taxonomists for standard genome sequencing and annotation.</title>
        <authorList>
            <consortium name="The Broad Institute Genomics Platform"/>
            <consortium name="The Broad Institute Genome Sequencing Center for Infectious Disease"/>
            <person name="Wu L."/>
            <person name="Ma J."/>
        </authorList>
    </citation>
    <scope>NUCLEOTIDE SEQUENCE [LARGE SCALE GENOMIC DNA]</scope>
    <source>
        <strain evidence="2">JCM 18959</strain>
    </source>
</reference>
<proteinExistence type="predicted"/>
<organism evidence="1 2">
    <name type="scientific">Microbacterium yannicii</name>
    <dbReference type="NCBI Taxonomy" id="671622"/>
    <lineage>
        <taxon>Bacteria</taxon>
        <taxon>Bacillati</taxon>
        <taxon>Actinomycetota</taxon>
        <taxon>Actinomycetes</taxon>
        <taxon>Micrococcales</taxon>
        <taxon>Microbacteriaceae</taxon>
        <taxon>Microbacterium</taxon>
    </lineage>
</organism>
<evidence type="ECO:0008006" key="3">
    <source>
        <dbReference type="Google" id="ProtNLM"/>
    </source>
</evidence>
<dbReference type="Proteomes" id="UP001501407">
    <property type="component" value="Unassembled WGS sequence"/>
</dbReference>
<dbReference type="RefSeq" id="WP_252787525.1">
    <property type="nucleotide sequence ID" value="NZ_BAABKZ010000002.1"/>
</dbReference>
<dbReference type="EMBL" id="BAABKZ010000002">
    <property type="protein sequence ID" value="GAA5095303.1"/>
    <property type="molecule type" value="Genomic_DNA"/>
</dbReference>
<accession>A0ABP9MGB4</accession>
<keyword evidence="2" id="KW-1185">Reference proteome</keyword>
<evidence type="ECO:0000313" key="2">
    <source>
        <dbReference type="Proteomes" id="UP001501407"/>
    </source>
</evidence>
<gene>
    <name evidence="1" type="ORF">GCM10025760_27440</name>
</gene>
<name>A0ABP9MGB4_9MICO</name>
<comment type="caution">
    <text evidence="1">The sequence shown here is derived from an EMBL/GenBank/DDBJ whole genome shotgun (WGS) entry which is preliminary data.</text>
</comment>